<evidence type="ECO:0000313" key="2">
    <source>
        <dbReference type="Proteomes" id="UP000017668"/>
    </source>
</evidence>
<reference evidence="1 2" key="1">
    <citation type="journal article" date="2013" name="Genome Announc.">
        <title>Genome Sequence of Rhizobium lupini HPC(L) Isolated from Saline Desert Soil, Kutch (Gujarat).</title>
        <authorList>
            <person name="Agarwal L."/>
            <person name="Purohit H.J."/>
        </authorList>
    </citation>
    <scope>NUCLEOTIDE SEQUENCE [LARGE SCALE GENOMIC DNA]</scope>
    <source>
        <strain evidence="2">HPC(L)</strain>
    </source>
</reference>
<accession>A0ABN0HJI1</accession>
<comment type="caution">
    <text evidence="1">The sequence shown here is derived from an EMBL/GenBank/DDBJ whole genome shotgun (WGS) entry which is preliminary data.</text>
</comment>
<organism evidence="1 2">
    <name type="scientific">Bradyrhizobium lupini HPC(L)</name>
    <dbReference type="NCBI Taxonomy" id="1229491"/>
    <lineage>
        <taxon>Bacteria</taxon>
        <taxon>Pseudomonadati</taxon>
        <taxon>Pseudomonadota</taxon>
        <taxon>Alphaproteobacteria</taxon>
        <taxon>Hyphomicrobiales</taxon>
        <taxon>Nitrobacteraceae</taxon>
        <taxon>Bradyrhizobium</taxon>
    </lineage>
</organism>
<evidence type="ECO:0000313" key="1">
    <source>
        <dbReference type="EMBL" id="EKJ94777.1"/>
    </source>
</evidence>
<proteinExistence type="predicted"/>
<keyword evidence="2" id="KW-1185">Reference proteome</keyword>
<sequence length="86" mass="9984">MGNSPFNNESLLRSLLEDWARRFTPDPTLQHELVETTIARTIDLLPQVAEEVDIDKHLFKTMHSIALESFERAAAEETQPRYRQMS</sequence>
<dbReference type="Proteomes" id="UP000017668">
    <property type="component" value="Unassembled WGS sequence"/>
</dbReference>
<name>A0ABN0HJI1_RHILU</name>
<protein>
    <submittedName>
        <fullName evidence="1">Uncharacterized protein</fullName>
    </submittedName>
</protein>
<gene>
    <name evidence="1" type="ORF">C241_15808</name>
</gene>
<dbReference type="RefSeq" id="WP_006699156.1">
    <property type="nucleotide sequence ID" value="NZ_AMQQ01000023.1"/>
</dbReference>
<dbReference type="EMBL" id="AMQQ01000023">
    <property type="protein sequence ID" value="EKJ94777.1"/>
    <property type="molecule type" value="Genomic_DNA"/>
</dbReference>